<reference evidence="7 8" key="1">
    <citation type="submission" date="2020-03" db="EMBL/GenBank/DDBJ databases">
        <title>Complete genome sequences of two sulfur-disproportionating bacterial strains T55J and Mzg5.</title>
        <authorList>
            <person name="Umezawa K."/>
            <person name="Kojima H."/>
            <person name="Kato Y."/>
            <person name="Fukui M."/>
        </authorList>
    </citation>
    <scope>NUCLEOTIDE SEQUENCE [LARGE SCALE GENOMIC DNA]</scope>
    <source>
        <strain evidence="7 8">T55J</strain>
    </source>
</reference>
<keyword evidence="8" id="KW-1185">Reference proteome</keyword>
<evidence type="ECO:0000259" key="6">
    <source>
        <dbReference type="Pfam" id="PF00909"/>
    </source>
</evidence>
<dbReference type="AlphaFoldDB" id="A0A7G1GYQ7"/>
<sequence length="63" mass="6900">MFFGNPRLFITQLIAVAITIVYSFIVTAVILKVLDKTVGLRVDDESEVVGLDISQHGESGYSL</sequence>
<dbReference type="Pfam" id="PF00909">
    <property type="entry name" value="Ammonium_transp"/>
    <property type="match status" value="1"/>
</dbReference>
<protein>
    <recommendedName>
        <fullName evidence="6">Ammonium transporter AmtB-like domain-containing protein</fullName>
    </recommendedName>
</protein>
<feature type="domain" description="Ammonium transporter AmtB-like" evidence="6">
    <location>
        <begin position="2"/>
        <end position="61"/>
    </location>
</feature>
<proteinExistence type="predicted"/>
<dbReference type="SUPFAM" id="SSF111352">
    <property type="entry name" value="Ammonium transporter"/>
    <property type="match status" value="1"/>
</dbReference>
<keyword evidence="2 5" id="KW-0812">Transmembrane</keyword>
<evidence type="ECO:0000256" key="5">
    <source>
        <dbReference type="SAM" id="Phobius"/>
    </source>
</evidence>
<dbReference type="InterPro" id="IPR029020">
    <property type="entry name" value="Ammonium/urea_transptr"/>
</dbReference>
<evidence type="ECO:0000256" key="4">
    <source>
        <dbReference type="ARBA" id="ARBA00023136"/>
    </source>
</evidence>
<feature type="transmembrane region" description="Helical" evidence="5">
    <location>
        <begin position="12"/>
        <end position="31"/>
    </location>
</feature>
<dbReference type="EMBL" id="AP022873">
    <property type="protein sequence ID" value="BCB95348.1"/>
    <property type="molecule type" value="Genomic_DNA"/>
</dbReference>
<evidence type="ECO:0000256" key="3">
    <source>
        <dbReference type="ARBA" id="ARBA00022989"/>
    </source>
</evidence>
<organism evidence="7 8">
    <name type="scientific">Dissulfurispira thermophila</name>
    <dbReference type="NCBI Taxonomy" id="2715679"/>
    <lineage>
        <taxon>Bacteria</taxon>
        <taxon>Pseudomonadati</taxon>
        <taxon>Nitrospirota</taxon>
        <taxon>Thermodesulfovibrionia</taxon>
        <taxon>Thermodesulfovibrionales</taxon>
        <taxon>Dissulfurispiraceae</taxon>
        <taxon>Dissulfurispira</taxon>
    </lineage>
</organism>
<comment type="subcellular location">
    <subcellularLocation>
        <location evidence="1">Membrane</location>
        <topology evidence="1">Multi-pass membrane protein</topology>
    </subcellularLocation>
</comment>
<name>A0A7G1GYQ7_9BACT</name>
<keyword evidence="4 5" id="KW-0472">Membrane</keyword>
<keyword evidence="3 5" id="KW-1133">Transmembrane helix</keyword>
<accession>A0A7G1GYQ7</accession>
<dbReference type="InterPro" id="IPR024041">
    <property type="entry name" value="NH4_transpt_AmtB-like_dom"/>
</dbReference>
<dbReference type="Gene3D" id="1.10.3430.10">
    <property type="entry name" value="Ammonium transporter AmtB like domains"/>
    <property type="match status" value="1"/>
</dbReference>
<evidence type="ECO:0000313" key="7">
    <source>
        <dbReference type="EMBL" id="BCB95348.1"/>
    </source>
</evidence>
<gene>
    <name evidence="7" type="ORF">JZK55_02700</name>
</gene>
<dbReference type="GO" id="GO:0008519">
    <property type="term" value="F:ammonium channel activity"/>
    <property type="evidence" value="ECO:0007669"/>
    <property type="project" value="InterPro"/>
</dbReference>
<evidence type="ECO:0000256" key="2">
    <source>
        <dbReference type="ARBA" id="ARBA00022692"/>
    </source>
</evidence>
<dbReference type="KEGG" id="dtp:JZK55_02700"/>
<dbReference type="GO" id="GO:0016020">
    <property type="term" value="C:membrane"/>
    <property type="evidence" value="ECO:0007669"/>
    <property type="project" value="UniProtKB-SubCell"/>
</dbReference>
<evidence type="ECO:0000256" key="1">
    <source>
        <dbReference type="ARBA" id="ARBA00004141"/>
    </source>
</evidence>
<evidence type="ECO:0000313" key="8">
    <source>
        <dbReference type="Proteomes" id="UP000516360"/>
    </source>
</evidence>
<dbReference type="Proteomes" id="UP000516360">
    <property type="component" value="Chromosome"/>
</dbReference>